<dbReference type="Gene3D" id="1.20.1250.20">
    <property type="entry name" value="MFS general substrate transporter like domains"/>
    <property type="match status" value="1"/>
</dbReference>
<dbReference type="InterPro" id="IPR011701">
    <property type="entry name" value="MFS"/>
</dbReference>
<dbReference type="SUPFAM" id="SSF103473">
    <property type="entry name" value="MFS general substrate transporter"/>
    <property type="match status" value="1"/>
</dbReference>
<evidence type="ECO:0000256" key="4">
    <source>
        <dbReference type="ARBA" id="ARBA00022989"/>
    </source>
</evidence>
<evidence type="ECO:0000313" key="8">
    <source>
        <dbReference type="EMBL" id="MCH4811846.1"/>
    </source>
</evidence>
<keyword evidence="2" id="KW-1003">Cell membrane</keyword>
<dbReference type="InterPro" id="IPR050189">
    <property type="entry name" value="MFS_Efflux_Transporters"/>
</dbReference>
<feature type="transmembrane region" description="Helical" evidence="6">
    <location>
        <begin position="286"/>
        <end position="309"/>
    </location>
</feature>
<accession>A0ABS9S6V3</accession>
<feature type="domain" description="Major facilitator superfamily (MFS) profile" evidence="7">
    <location>
        <begin position="26"/>
        <end position="464"/>
    </location>
</feature>
<proteinExistence type="predicted"/>
<dbReference type="RefSeq" id="WP_240718214.1">
    <property type="nucleotide sequence ID" value="NZ_JAKVTW010000006.1"/>
</dbReference>
<dbReference type="Proteomes" id="UP001320609">
    <property type="component" value="Unassembled WGS sequence"/>
</dbReference>
<evidence type="ECO:0000256" key="1">
    <source>
        <dbReference type="ARBA" id="ARBA00004651"/>
    </source>
</evidence>
<feature type="transmembrane region" description="Helical" evidence="6">
    <location>
        <begin position="93"/>
        <end position="115"/>
    </location>
</feature>
<evidence type="ECO:0000259" key="7">
    <source>
        <dbReference type="PROSITE" id="PS50850"/>
    </source>
</evidence>
<feature type="transmembrane region" description="Helical" evidence="6">
    <location>
        <begin position="176"/>
        <end position="196"/>
    </location>
</feature>
<protein>
    <submittedName>
        <fullName evidence="8">MFS transporter</fullName>
    </submittedName>
</protein>
<dbReference type="PROSITE" id="PS50850">
    <property type="entry name" value="MFS"/>
    <property type="match status" value="1"/>
</dbReference>
<evidence type="ECO:0000313" key="9">
    <source>
        <dbReference type="Proteomes" id="UP001320609"/>
    </source>
</evidence>
<dbReference type="EMBL" id="JAKVTW010000006">
    <property type="protein sequence ID" value="MCH4811846.1"/>
    <property type="molecule type" value="Genomic_DNA"/>
</dbReference>
<gene>
    <name evidence="8" type="ORF">MLE19_10910</name>
</gene>
<dbReference type="PANTHER" id="PTHR43124:SF3">
    <property type="entry name" value="CHLORAMPHENICOL EFFLUX PUMP RV0191"/>
    <property type="match status" value="1"/>
</dbReference>
<dbReference type="InterPro" id="IPR020846">
    <property type="entry name" value="MFS_dom"/>
</dbReference>
<keyword evidence="3 6" id="KW-0812">Transmembrane</keyword>
<comment type="subcellular location">
    <subcellularLocation>
        <location evidence="1">Cell membrane</location>
        <topology evidence="1">Multi-pass membrane protein</topology>
    </subcellularLocation>
</comment>
<evidence type="ECO:0000256" key="2">
    <source>
        <dbReference type="ARBA" id="ARBA00022475"/>
    </source>
</evidence>
<feature type="transmembrane region" description="Helical" evidence="6">
    <location>
        <begin position="259"/>
        <end position="279"/>
    </location>
</feature>
<comment type="caution">
    <text evidence="8">The sequence shown here is derived from an EMBL/GenBank/DDBJ whole genome shotgun (WGS) entry which is preliminary data.</text>
</comment>
<feature type="transmembrane region" description="Helical" evidence="6">
    <location>
        <begin position="121"/>
        <end position="139"/>
    </location>
</feature>
<keyword evidence="9" id="KW-1185">Reference proteome</keyword>
<keyword evidence="5 6" id="KW-0472">Membrane</keyword>
<dbReference type="InterPro" id="IPR036259">
    <property type="entry name" value="MFS_trans_sf"/>
</dbReference>
<feature type="transmembrane region" description="Helical" evidence="6">
    <location>
        <begin position="151"/>
        <end position="170"/>
    </location>
</feature>
<organism evidence="8 9">
    <name type="scientific">Vreelandella neptunia</name>
    <dbReference type="NCBI Taxonomy" id="115551"/>
    <lineage>
        <taxon>Bacteria</taxon>
        <taxon>Pseudomonadati</taxon>
        <taxon>Pseudomonadota</taxon>
        <taxon>Gammaproteobacteria</taxon>
        <taxon>Oceanospirillales</taxon>
        <taxon>Halomonadaceae</taxon>
        <taxon>Vreelandella</taxon>
    </lineage>
</organism>
<evidence type="ECO:0000256" key="3">
    <source>
        <dbReference type="ARBA" id="ARBA00022692"/>
    </source>
</evidence>
<dbReference type="Pfam" id="PF07690">
    <property type="entry name" value="MFS_1"/>
    <property type="match status" value="1"/>
</dbReference>
<dbReference type="PANTHER" id="PTHR43124">
    <property type="entry name" value="PURINE EFFLUX PUMP PBUE"/>
    <property type="match status" value="1"/>
</dbReference>
<feature type="transmembrane region" description="Helical" evidence="6">
    <location>
        <begin position="60"/>
        <end position="81"/>
    </location>
</feature>
<evidence type="ECO:0000256" key="5">
    <source>
        <dbReference type="ARBA" id="ARBA00023136"/>
    </source>
</evidence>
<sequence>MTTSEIGSLNRDRDETEQSDRLPITALLALALAGFVTILTEALPAGLLPQIGAGLEVSESLAGQLVTVYAIGSLLAAIPLVAATQGVRRRPLLLAAIIGFAVANTITTLSTSYLLTIAARFLAGVAAGLLWALLAGYAARMVPEHLKGRAIAIAMVGTPLALSLGVPAGTFLGTLVGWRACFGIMSVLALILVVWVRLKVPDFAGQSTGKRLSLSQVFMLPGIRSVLFVVLAFILAHNILYTYIAPFLANAHLAERTDLVLLVFGIAALVGIWVIGILIDRYLRVLTLASTALFGLAALALGVAGGRLWRSGCLGSVIWRLSNAVSNSTRQGGWGGRGYRAVHAGDSLELGHCWRWHYWRSTAGSLWYRFIFARTADTAYSNTVGGVGCTAAWISKLITLNGFLANCCRRRRLAQISERLRLLTKHLLPVTLNRPTPVYSVGTPHWGCSGCRDAHSPASLQSTA</sequence>
<dbReference type="CDD" id="cd17324">
    <property type="entry name" value="MFS_NepI_like"/>
    <property type="match status" value="1"/>
</dbReference>
<name>A0ABS9S6V3_9GAMM</name>
<feature type="transmembrane region" description="Helical" evidence="6">
    <location>
        <begin position="217"/>
        <end position="239"/>
    </location>
</feature>
<keyword evidence="4 6" id="KW-1133">Transmembrane helix</keyword>
<evidence type="ECO:0000256" key="6">
    <source>
        <dbReference type="SAM" id="Phobius"/>
    </source>
</evidence>
<reference evidence="8 9" key="1">
    <citation type="submission" date="2022-03" db="EMBL/GenBank/DDBJ databases">
        <title>Genomic signatures underlying metal tolerance in selected Arctic bacterial isolates.</title>
        <authorList>
            <person name="Thomas F.A."/>
            <person name="Venkatachalam S."/>
            <person name="Krishnan K.P."/>
        </authorList>
    </citation>
    <scope>NUCLEOTIDE SEQUENCE [LARGE SCALE GENOMIC DNA]</scope>
    <source>
        <strain evidence="8 9">HM116</strain>
    </source>
</reference>
<feature type="transmembrane region" description="Helical" evidence="6">
    <location>
        <begin position="21"/>
        <end position="40"/>
    </location>
</feature>